<evidence type="ECO:0000256" key="1">
    <source>
        <dbReference type="ARBA" id="ARBA00000085"/>
    </source>
</evidence>
<keyword evidence="7" id="KW-0547">Nucleotide-binding</keyword>
<keyword evidence="10 14" id="KW-1133">Transmembrane helix</keyword>
<dbReference type="EMBL" id="CACRUM010000086">
    <property type="protein sequence ID" value="VYU67016.1"/>
    <property type="molecule type" value="Genomic_DNA"/>
</dbReference>
<evidence type="ECO:0000256" key="2">
    <source>
        <dbReference type="ARBA" id="ARBA00004370"/>
    </source>
</evidence>
<evidence type="ECO:0000256" key="14">
    <source>
        <dbReference type="SAM" id="Phobius"/>
    </source>
</evidence>
<dbReference type="InterPro" id="IPR036890">
    <property type="entry name" value="HATPase_C_sf"/>
</dbReference>
<keyword evidence="9" id="KW-0067">ATP-binding</keyword>
<reference evidence="16" key="1">
    <citation type="submission" date="2019-11" db="EMBL/GenBank/DDBJ databases">
        <authorList>
            <person name="Feng L."/>
        </authorList>
    </citation>
    <scope>NUCLEOTIDE SEQUENCE</scope>
    <source>
        <strain evidence="16">RintestinalisLFYP67</strain>
    </source>
</reference>
<keyword evidence="12 14" id="KW-0472">Membrane</keyword>
<feature type="domain" description="Histidine kinase" evidence="15">
    <location>
        <begin position="157"/>
        <end position="373"/>
    </location>
</feature>
<keyword evidence="11" id="KW-0902">Two-component regulatory system</keyword>
<evidence type="ECO:0000313" key="16">
    <source>
        <dbReference type="EMBL" id="VYU67016.1"/>
    </source>
</evidence>
<keyword evidence="8" id="KW-0418">Kinase</keyword>
<dbReference type="GO" id="GO:0000155">
    <property type="term" value="F:phosphorelay sensor kinase activity"/>
    <property type="evidence" value="ECO:0007669"/>
    <property type="project" value="InterPro"/>
</dbReference>
<organism evidence="16">
    <name type="scientific">Roseburia intestinalis</name>
    <dbReference type="NCBI Taxonomy" id="166486"/>
    <lineage>
        <taxon>Bacteria</taxon>
        <taxon>Bacillati</taxon>
        <taxon>Bacillota</taxon>
        <taxon>Clostridia</taxon>
        <taxon>Lachnospirales</taxon>
        <taxon>Lachnospiraceae</taxon>
        <taxon>Roseburia</taxon>
    </lineage>
</organism>
<dbReference type="SMART" id="SM00388">
    <property type="entry name" value="HisKA"/>
    <property type="match status" value="1"/>
</dbReference>
<dbReference type="FunFam" id="3.30.565.10:FF:000013">
    <property type="entry name" value="Two-component sensor histidine kinase"/>
    <property type="match status" value="1"/>
</dbReference>
<evidence type="ECO:0000256" key="11">
    <source>
        <dbReference type="ARBA" id="ARBA00023012"/>
    </source>
</evidence>
<evidence type="ECO:0000256" key="3">
    <source>
        <dbReference type="ARBA" id="ARBA00012438"/>
    </source>
</evidence>
<evidence type="ECO:0000259" key="15">
    <source>
        <dbReference type="PROSITE" id="PS50109"/>
    </source>
</evidence>
<feature type="transmembrane region" description="Helical" evidence="14">
    <location>
        <begin position="15"/>
        <end position="37"/>
    </location>
</feature>
<name>A0A6N3GRB8_9FIRM</name>
<evidence type="ECO:0000256" key="10">
    <source>
        <dbReference type="ARBA" id="ARBA00022989"/>
    </source>
</evidence>
<evidence type="ECO:0000256" key="7">
    <source>
        <dbReference type="ARBA" id="ARBA00022741"/>
    </source>
</evidence>
<accession>A0A6N3GRB8</accession>
<dbReference type="SUPFAM" id="SSF47384">
    <property type="entry name" value="Homodimeric domain of signal transducing histidine kinase"/>
    <property type="match status" value="1"/>
</dbReference>
<evidence type="ECO:0000256" key="4">
    <source>
        <dbReference type="ARBA" id="ARBA00022553"/>
    </source>
</evidence>
<feature type="coiled-coil region" evidence="13">
    <location>
        <begin position="123"/>
        <end position="153"/>
    </location>
</feature>
<dbReference type="EC" id="2.7.13.3" evidence="3"/>
<feature type="transmembrane region" description="Helical" evidence="14">
    <location>
        <begin position="75"/>
        <end position="95"/>
    </location>
</feature>
<evidence type="ECO:0000256" key="13">
    <source>
        <dbReference type="SAM" id="Coils"/>
    </source>
</evidence>
<protein>
    <recommendedName>
        <fullName evidence="3">histidine kinase</fullName>
        <ecNumber evidence="3">2.7.13.3</ecNumber>
    </recommendedName>
</protein>
<dbReference type="RefSeq" id="WP_422047003.1">
    <property type="nucleotide sequence ID" value="NZ_CACRUM010000086.1"/>
</dbReference>
<dbReference type="PRINTS" id="PR00344">
    <property type="entry name" value="BCTRLSENSOR"/>
</dbReference>
<sequence>MKTERNDYSRMKRKVFMQLVIMLVMSGIAVLLLYNFLQGKIGVWGIGLLSLLPGIDYEQAYKIYEMIFREHWTEFMFAAMAVVFLILFHFSLTWFGKYFDSINKGINALLSQQPEPIKMPKEMRFVEENLQTVQRTLAEQRKEEELAEQKKDELILYLAHDIKTPLTSVIGYLSILDENKDMEQEQREKCIHVGLEKATKLEKLINEFFEITRFRQSDFALSKVKIDLHYMLIQLVDEFTPSLQAAQLEIEINMPKDVYIFGDANYLARAFQNIIKNAIAYSDTNSVIVISAVYQTDKVVISVINTGDTILPEQQEHIFEKFYRADEARQGNTGGAGLGLAIAKNIVALHGGNITVESENRKTVFIISLPDITTKQKGNSNENL</sequence>
<dbReference type="InterPro" id="IPR003594">
    <property type="entry name" value="HATPase_dom"/>
</dbReference>
<dbReference type="InterPro" id="IPR004358">
    <property type="entry name" value="Sig_transdc_His_kin-like_C"/>
</dbReference>
<dbReference type="CDD" id="cd00082">
    <property type="entry name" value="HisKA"/>
    <property type="match status" value="1"/>
</dbReference>
<gene>
    <name evidence="16" type="primary">phoR_7</name>
    <name evidence="16" type="ORF">RILFYP67_02884</name>
</gene>
<dbReference type="Gene3D" id="1.10.287.130">
    <property type="match status" value="1"/>
</dbReference>
<evidence type="ECO:0000256" key="5">
    <source>
        <dbReference type="ARBA" id="ARBA00022679"/>
    </source>
</evidence>
<dbReference type="InterPro" id="IPR036097">
    <property type="entry name" value="HisK_dim/P_sf"/>
</dbReference>
<evidence type="ECO:0000256" key="6">
    <source>
        <dbReference type="ARBA" id="ARBA00022692"/>
    </source>
</evidence>
<dbReference type="SMART" id="SM00387">
    <property type="entry name" value="HATPase_c"/>
    <property type="match status" value="1"/>
</dbReference>
<dbReference type="GO" id="GO:0004721">
    <property type="term" value="F:phosphoprotein phosphatase activity"/>
    <property type="evidence" value="ECO:0007669"/>
    <property type="project" value="TreeGrafter"/>
</dbReference>
<dbReference type="Gene3D" id="3.30.565.10">
    <property type="entry name" value="Histidine kinase-like ATPase, C-terminal domain"/>
    <property type="match status" value="1"/>
</dbReference>
<proteinExistence type="predicted"/>
<dbReference type="PROSITE" id="PS50109">
    <property type="entry name" value="HIS_KIN"/>
    <property type="match status" value="1"/>
</dbReference>
<dbReference type="GO" id="GO:0005886">
    <property type="term" value="C:plasma membrane"/>
    <property type="evidence" value="ECO:0007669"/>
    <property type="project" value="TreeGrafter"/>
</dbReference>
<comment type="catalytic activity">
    <reaction evidence="1">
        <text>ATP + protein L-histidine = ADP + protein N-phospho-L-histidine.</text>
        <dbReference type="EC" id="2.7.13.3"/>
    </reaction>
</comment>
<dbReference type="PANTHER" id="PTHR45453:SF1">
    <property type="entry name" value="PHOSPHATE REGULON SENSOR PROTEIN PHOR"/>
    <property type="match status" value="1"/>
</dbReference>
<evidence type="ECO:0000256" key="9">
    <source>
        <dbReference type="ARBA" id="ARBA00022840"/>
    </source>
</evidence>
<keyword evidence="13" id="KW-0175">Coiled coil</keyword>
<keyword evidence="5 16" id="KW-0808">Transferase</keyword>
<keyword evidence="4" id="KW-0597">Phosphoprotein</keyword>
<evidence type="ECO:0000256" key="8">
    <source>
        <dbReference type="ARBA" id="ARBA00022777"/>
    </source>
</evidence>
<dbReference type="Pfam" id="PF00512">
    <property type="entry name" value="HisKA"/>
    <property type="match status" value="1"/>
</dbReference>
<dbReference type="AlphaFoldDB" id="A0A6N3GRB8"/>
<dbReference type="InterPro" id="IPR003661">
    <property type="entry name" value="HisK_dim/P_dom"/>
</dbReference>
<dbReference type="GO" id="GO:0005524">
    <property type="term" value="F:ATP binding"/>
    <property type="evidence" value="ECO:0007669"/>
    <property type="project" value="UniProtKB-KW"/>
</dbReference>
<dbReference type="InterPro" id="IPR050351">
    <property type="entry name" value="BphY/WalK/GraS-like"/>
</dbReference>
<evidence type="ECO:0000256" key="12">
    <source>
        <dbReference type="ARBA" id="ARBA00023136"/>
    </source>
</evidence>
<dbReference type="InterPro" id="IPR005467">
    <property type="entry name" value="His_kinase_dom"/>
</dbReference>
<dbReference type="SUPFAM" id="SSF55874">
    <property type="entry name" value="ATPase domain of HSP90 chaperone/DNA topoisomerase II/histidine kinase"/>
    <property type="match status" value="1"/>
</dbReference>
<comment type="subcellular location">
    <subcellularLocation>
        <location evidence="2">Membrane</location>
    </subcellularLocation>
</comment>
<dbReference type="PANTHER" id="PTHR45453">
    <property type="entry name" value="PHOSPHATE REGULON SENSOR PROTEIN PHOR"/>
    <property type="match status" value="1"/>
</dbReference>
<keyword evidence="6 14" id="KW-0812">Transmembrane</keyword>
<dbReference type="Pfam" id="PF02518">
    <property type="entry name" value="HATPase_c"/>
    <property type="match status" value="1"/>
</dbReference>
<dbReference type="GO" id="GO:0016036">
    <property type="term" value="P:cellular response to phosphate starvation"/>
    <property type="evidence" value="ECO:0007669"/>
    <property type="project" value="TreeGrafter"/>
</dbReference>